<dbReference type="Pfam" id="PF05201">
    <property type="entry name" value="GlutR_N"/>
    <property type="match status" value="1"/>
</dbReference>
<keyword evidence="4 8" id="KW-0521">NADP</keyword>
<feature type="domain" description="Tetrapyrrole biosynthesis glutamyl-tRNA reductase dimerisation" evidence="14">
    <location>
        <begin position="298"/>
        <end position="393"/>
    </location>
</feature>
<dbReference type="InterPro" id="IPR015896">
    <property type="entry name" value="4pyrrol_synth_GluRdtase_dimer"/>
</dbReference>
<evidence type="ECO:0000259" key="15">
    <source>
        <dbReference type="Pfam" id="PF01488"/>
    </source>
</evidence>
<dbReference type="Pfam" id="PF01488">
    <property type="entry name" value="Shikimate_DH"/>
    <property type="match status" value="1"/>
</dbReference>
<accession>A0A6N0NWF3</accession>
<dbReference type="CDD" id="cd05213">
    <property type="entry name" value="NAD_bind_Glutamyl_tRNA_reduct"/>
    <property type="match status" value="1"/>
</dbReference>
<dbReference type="Gene3D" id="3.30.460.30">
    <property type="entry name" value="Glutamyl-tRNA reductase, N-terminal domain"/>
    <property type="match status" value="1"/>
</dbReference>
<protein>
    <recommendedName>
        <fullName evidence="3 8">Glutamyl-tRNA reductase</fullName>
        <shortName evidence="8">GluTR</shortName>
        <ecNumber evidence="3 8">1.2.1.70</ecNumber>
    </recommendedName>
</protein>
<evidence type="ECO:0000256" key="11">
    <source>
        <dbReference type="PIRSR" id="PIRSR000445-3"/>
    </source>
</evidence>
<proteinExistence type="inferred from homology"/>
<evidence type="ECO:0000256" key="3">
    <source>
        <dbReference type="ARBA" id="ARBA00012970"/>
    </source>
</evidence>
<reference evidence="17 18" key="1">
    <citation type="submission" date="2020-02" db="EMBL/GenBank/DDBJ databases">
        <title>Comparative genome analysis reveals the metabolism and evolution of the thermophilic archaeal genus Metallosphaera.</title>
        <authorList>
            <person name="Jiang C."/>
        </authorList>
    </citation>
    <scope>NUCLEOTIDE SEQUENCE [LARGE SCALE GENOMIC DNA]</scope>
    <source>
        <strain evidence="17 18">Ric-A</strain>
    </source>
</reference>
<dbReference type="InterPro" id="IPR036453">
    <property type="entry name" value="GluRdtase_dimer_dom_sf"/>
</dbReference>
<feature type="binding site" evidence="8 10">
    <location>
        <position position="119"/>
    </location>
    <ligand>
        <name>substrate</name>
    </ligand>
</feature>
<comment type="catalytic activity">
    <reaction evidence="7 8 13">
        <text>(S)-4-amino-5-oxopentanoate + tRNA(Glu) + NADP(+) = L-glutamyl-tRNA(Glu) + NADPH + H(+)</text>
        <dbReference type="Rhea" id="RHEA:12344"/>
        <dbReference type="Rhea" id="RHEA-COMP:9663"/>
        <dbReference type="Rhea" id="RHEA-COMP:9680"/>
        <dbReference type="ChEBI" id="CHEBI:15378"/>
        <dbReference type="ChEBI" id="CHEBI:57501"/>
        <dbReference type="ChEBI" id="CHEBI:57783"/>
        <dbReference type="ChEBI" id="CHEBI:58349"/>
        <dbReference type="ChEBI" id="CHEBI:78442"/>
        <dbReference type="ChEBI" id="CHEBI:78520"/>
        <dbReference type="EC" id="1.2.1.70"/>
    </reaction>
</comment>
<feature type="binding site" evidence="8 10">
    <location>
        <begin position="52"/>
        <end position="55"/>
    </location>
    <ligand>
        <name>substrate</name>
    </ligand>
</feature>
<dbReference type="GeneID" id="55641459"/>
<dbReference type="InterPro" id="IPR018214">
    <property type="entry name" value="GluRdtase_CS"/>
</dbReference>
<feature type="binding site" evidence="8 11">
    <location>
        <begin position="188"/>
        <end position="193"/>
    </location>
    <ligand>
        <name>NADP(+)</name>
        <dbReference type="ChEBI" id="CHEBI:58349"/>
    </ligand>
</feature>
<dbReference type="EC" id="1.2.1.70" evidence="3 8"/>
<comment type="pathway">
    <text evidence="1 8 13">Porphyrin-containing compound metabolism; protoporphyrin-IX biosynthesis; 5-aminolevulinate from L-glutamyl-tRNA(Glu): step 1/2.</text>
</comment>
<evidence type="ECO:0000256" key="7">
    <source>
        <dbReference type="ARBA" id="ARBA00047464"/>
    </source>
</evidence>
<dbReference type="NCBIfam" id="TIGR01035">
    <property type="entry name" value="hemA"/>
    <property type="match status" value="1"/>
</dbReference>
<feature type="domain" description="Quinate/shikimate 5-dehydrogenase/glutamyl-tRNA reductase" evidence="15">
    <location>
        <begin position="172"/>
        <end position="282"/>
    </location>
</feature>
<dbReference type="GO" id="GO:0008883">
    <property type="term" value="F:glutamyl-tRNA reductase activity"/>
    <property type="evidence" value="ECO:0007669"/>
    <property type="project" value="UniProtKB-UniRule"/>
</dbReference>
<evidence type="ECO:0000313" key="17">
    <source>
        <dbReference type="EMBL" id="QKQ99968.1"/>
    </source>
</evidence>
<dbReference type="PANTHER" id="PTHR43013">
    <property type="entry name" value="GLUTAMYL-TRNA REDUCTASE"/>
    <property type="match status" value="1"/>
</dbReference>
<comment type="domain">
    <text evidence="8">Possesses an unusual extended V-shaped dimeric structure with each monomer consisting of three distinct domains arranged along a curved 'spinal' alpha-helix. The N-terminal catalytic domain specifically recognizes the glutamate moiety of the substrate. The second domain is the NADPH-binding domain, and the third C-terminal domain is responsible for dimerization.</text>
</comment>
<evidence type="ECO:0000256" key="10">
    <source>
        <dbReference type="PIRSR" id="PIRSR000445-2"/>
    </source>
</evidence>
<evidence type="ECO:0000256" key="1">
    <source>
        <dbReference type="ARBA" id="ARBA00005059"/>
    </source>
</evidence>
<evidence type="ECO:0000256" key="6">
    <source>
        <dbReference type="ARBA" id="ARBA00023244"/>
    </source>
</evidence>
<feature type="domain" description="Glutamyl-tRNA reductase N-terminal" evidence="16">
    <location>
        <begin position="18"/>
        <end position="155"/>
    </location>
</feature>
<comment type="subunit">
    <text evidence="8">Homodimer.</text>
</comment>
<dbReference type="HAMAP" id="MF_00087">
    <property type="entry name" value="Glu_tRNA_reductase"/>
    <property type="match status" value="1"/>
</dbReference>
<sequence>MSLARSLINSYSAIVYTYKTIGTEKLASHYLGWEEVKELAKYYRGEMALLQTCNRIEIYLFSKNSASSQEILRYLNQVHGKEISSDAITLVGEDAIKHLFEVASGIDSLSVGEYEILSQIKNSLKDSIRLGIGSKHMRALMERALKVGRRVRLETSISKGKVGVHSLAVEFTKTIVKDLSSRKIAIVGAGEIASKLALILHNEGARNVTIFNRTFERGRDLAVKYGFSYFPLDFNRLHNYDVIFSAIFYPEKIKNISNSVIVDLGSPPVFEGANVYTLKDLEVLSKARLEERQREIQKAKEIIKEGIKDFEKDCLNLIYDEFVAEFMNKIEEIRREEVERAVKMLGGDSKTREILDAMSRSMNKKTFSPLFENLKRATERGEINYINLVTSLFTHEGISQSKTKEIKTEQEYKGHDS</sequence>
<evidence type="ECO:0000256" key="9">
    <source>
        <dbReference type="PIRSR" id="PIRSR000445-1"/>
    </source>
</evidence>
<dbReference type="SUPFAM" id="SSF51735">
    <property type="entry name" value="NAD(P)-binding Rossmann-fold domains"/>
    <property type="match status" value="1"/>
</dbReference>
<dbReference type="OrthoDB" id="4562at2157"/>
<evidence type="ECO:0000259" key="16">
    <source>
        <dbReference type="Pfam" id="PF05201"/>
    </source>
</evidence>
<dbReference type="InterPro" id="IPR006151">
    <property type="entry name" value="Shikm_DH/Glu-tRNA_Rdtase"/>
</dbReference>
<evidence type="ECO:0000313" key="18">
    <source>
        <dbReference type="Proteomes" id="UP000509301"/>
    </source>
</evidence>
<dbReference type="EMBL" id="CP049074">
    <property type="protein sequence ID" value="QKQ99968.1"/>
    <property type="molecule type" value="Genomic_DNA"/>
</dbReference>
<dbReference type="InterPro" id="IPR036343">
    <property type="entry name" value="GluRdtase_N_sf"/>
</dbReference>
<dbReference type="KEGG" id="mten:GWK48_05875"/>
<name>A0A6N0NWF3_9CREN</name>
<dbReference type="Gene3D" id="3.40.50.720">
    <property type="entry name" value="NAD(P)-binding Rossmann-like Domain"/>
    <property type="match status" value="1"/>
</dbReference>
<dbReference type="PROSITE" id="PS00747">
    <property type="entry name" value="GLUTR"/>
    <property type="match status" value="1"/>
</dbReference>
<dbReference type="PIRSF" id="PIRSF000445">
    <property type="entry name" value="4pyrrol_synth_GluRdtase"/>
    <property type="match status" value="1"/>
</dbReference>
<feature type="binding site" evidence="8 10">
    <location>
        <begin position="113"/>
        <end position="115"/>
    </location>
    <ligand>
        <name>substrate</name>
    </ligand>
</feature>
<evidence type="ECO:0000256" key="2">
    <source>
        <dbReference type="ARBA" id="ARBA00005916"/>
    </source>
</evidence>
<organism evidence="17 18">
    <name type="scientific">Metallosphaera tengchongensis</name>
    <dbReference type="NCBI Taxonomy" id="1532350"/>
    <lineage>
        <taxon>Archaea</taxon>
        <taxon>Thermoproteota</taxon>
        <taxon>Thermoprotei</taxon>
        <taxon>Sulfolobales</taxon>
        <taxon>Sulfolobaceae</taxon>
        <taxon>Metallosphaera</taxon>
    </lineage>
</organism>
<dbReference type="SUPFAM" id="SSF69742">
    <property type="entry name" value="Glutamyl tRNA-reductase catalytic, N-terminal domain"/>
    <property type="match status" value="1"/>
</dbReference>
<feature type="active site" description="Nucleophile" evidence="8 9">
    <location>
        <position position="53"/>
    </location>
</feature>
<evidence type="ECO:0000256" key="4">
    <source>
        <dbReference type="ARBA" id="ARBA00022857"/>
    </source>
</evidence>
<comment type="miscellaneous">
    <text evidence="8">During catalysis, the active site Cys acts as a nucleophile attacking the alpha-carbonyl group of tRNA-bound glutamate with the formation of a thioester intermediate between enzyme and glutamate, and the concomitant release of tRNA(Glu). The thioester intermediate is finally reduced by direct hydride transfer from NADPH, to form the product GSA.</text>
</comment>
<dbReference type="RefSeq" id="WP_174630474.1">
    <property type="nucleotide sequence ID" value="NZ_CP049074.1"/>
</dbReference>
<dbReference type="PANTHER" id="PTHR43013:SF1">
    <property type="entry name" value="GLUTAMYL-TRNA REDUCTASE"/>
    <property type="match status" value="1"/>
</dbReference>
<evidence type="ECO:0000256" key="8">
    <source>
        <dbReference type="HAMAP-Rule" id="MF_00087"/>
    </source>
</evidence>
<dbReference type="GO" id="GO:0019353">
    <property type="term" value="P:protoporphyrinogen IX biosynthetic process from glutamate"/>
    <property type="evidence" value="ECO:0007669"/>
    <property type="project" value="TreeGrafter"/>
</dbReference>
<dbReference type="NCBIfam" id="NF000752">
    <property type="entry name" value="PRK00045.4-2"/>
    <property type="match status" value="1"/>
</dbReference>
<comment type="function">
    <text evidence="8">Catalyzes the NADPH-dependent reduction of glutamyl-tRNA(Glu) to glutamate 1-semialdehyde (GSA).</text>
</comment>
<evidence type="ECO:0000256" key="13">
    <source>
        <dbReference type="RuleBase" id="RU000584"/>
    </source>
</evidence>
<dbReference type="GO" id="GO:0050661">
    <property type="term" value="F:NADP binding"/>
    <property type="evidence" value="ECO:0007669"/>
    <property type="project" value="InterPro"/>
</dbReference>
<dbReference type="Proteomes" id="UP000509301">
    <property type="component" value="Chromosome"/>
</dbReference>
<evidence type="ECO:0000256" key="5">
    <source>
        <dbReference type="ARBA" id="ARBA00023002"/>
    </source>
</evidence>
<feature type="site" description="Important for activity" evidence="8 12">
    <location>
        <position position="98"/>
    </location>
</feature>
<evidence type="ECO:0000259" key="14">
    <source>
        <dbReference type="Pfam" id="PF00745"/>
    </source>
</evidence>
<dbReference type="SUPFAM" id="SSF69075">
    <property type="entry name" value="Glutamyl tRNA-reductase dimerization domain"/>
    <property type="match status" value="1"/>
</dbReference>
<dbReference type="InterPro" id="IPR000343">
    <property type="entry name" value="4pyrrol_synth_GluRdtase"/>
</dbReference>
<dbReference type="Pfam" id="PF00745">
    <property type="entry name" value="GlutR_dimer"/>
    <property type="match status" value="1"/>
</dbReference>
<keyword evidence="6 8" id="KW-0627">Porphyrin biosynthesis</keyword>
<gene>
    <name evidence="8" type="primary">hemA</name>
    <name evidence="17" type="ORF">GWK48_05875</name>
</gene>
<evidence type="ECO:0000256" key="12">
    <source>
        <dbReference type="PIRSR" id="PIRSR000445-4"/>
    </source>
</evidence>
<dbReference type="InterPro" id="IPR015895">
    <property type="entry name" value="4pyrrol_synth_GluRdtase_N"/>
</dbReference>
<feature type="binding site" evidence="8 10">
    <location>
        <position position="108"/>
    </location>
    <ligand>
        <name>substrate</name>
    </ligand>
</feature>
<dbReference type="AlphaFoldDB" id="A0A6N0NWF3"/>
<keyword evidence="5 8" id="KW-0560">Oxidoreductase</keyword>
<dbReference type="UniPathway" id="UPA00251">
    <property type="reaction ID" value="UER00316"/>
</dbReference>
<dbReference type="InterPro" id="IPR036291">
    <property type="entry name" value="NAD(P)-bd_dom_sf"/>
</dbReference>
<keyword evidence="18" id="KW-1185">Reference proteome</keyword>
<comment type="similarity">
    <text evidence="2 8 13">Belongs to the glutamyl-tRNA reductase family.</text>
</comment>